<accession>A0A7C5U2K5</accession>
<evidence type="ECO:0000256" key="1">
    <source>
        <dbReference type="SAM" id="MobiDB-lite"/>
    </source>
</evidence>
<proteinExistence type="predicted"/>
<gene>
    <name evidence="2" type="ORF">ENM46_02080</name>
</gene>
<comment type="caution">
    <text evidence="2">The sequence shown here is derived from an EMBL/GenBank/DDBJ whole genome shotgun (WGS) entry which is preliminary data.</text>
</comment>
<reference evidence="2" key="1">
    <citation type="journal article" date="2020" name="mSystems">
        <title>Genome- and Community-Level Interaction Insights into Carbon Utilization and Element Cycling Functions of Hydrothermarchaeota in Hydrothermal Sediment.</title>
        <authorList>
            <person name="Zhou Z."/>
            <person name="Liu Y."/>
            <person name="Xu W."/>
            <person name="Pan J."/>
            <person name="Luo Z.H."/>
            <person name="Li M."/>
        </authorList>
    </citation>
    <scope>NUCLEOTIDE SEQUENCE [LARGE SCALE GENOMIC DNA]</scope>
    <source>
        <strain evidence="2">SpSt-1088</strain>
    </source>
</reference>
<sequence length="67" mass="7922">MDKPIEIYVDGAFKGVRSDIQKRKNNAIHKYINEEIKKKLNSHSNNKTNYNYYNTITHSSKNHQKGR</sequence>
<evidence type="ECO:0000313" key="2">
    <source>
        <dbReference type="EMBL" id="HHR33719.1"/>
    </source>
</evidence>
<dbReference type="AlphaFoldDB" id="A0A7C5U2K5"/>
<feature type="compositionally biased region" description="Low complexity" evidence="1">
    <location>
        <begin position="42"/>
        <end position="59"/>
    </location>
</feature>
<feature type="region of interest" description="Disordered" evidence="1">
    <location>
        <begin position="42"/>
        <end position="67"/>
    </location>
</feature>
<name>A0A7C5U2K5_9BACT</name>
<protein>
    <submittedName>
        <fullName evidence="2">Uncharacterized protein</fullName>
    </submittedName>
</protein>
<organism evidence="2">
    <name type="scientific">Fervidobacterium nodosum</name>
    <dbReference type="NCBI Taxonomy" id="2424"/>
    <lineage>
        <taxon>Bacteria</taxon>
        <taxon>Thermotogati</taxon>
        <taxon>Thermotogota</taxon>
        <taxon>Thermotogae</taxon>
        <taxon>Thermotogales</taxon>
        <taxon>Fervidobacteriaceae</taxon>
        <taxon>Fervidobacterium</taxon>
    </lineage>
</organism>
<dbReference type="EMBL" id="DRXW01000137">
    <property type="protein sequence ID" value="HHR33719.1"/>
    <property type="molecule type" value="Genomic_DNA"/>
</dbReference>